<accession>A0A507AL32</accession>
<dbReference type="RefSeq" id="XP_030988485.1">
    <property type="nucleotide sequence ID" value="XM_031136440.1"/>
</dbReference>
<dbReference type="OrthoDB" id="1470350at2759"/>
<evidence type="ECO:0000256" key="3">
    <source>
        <dbReference type="ARBA" id="ARBA00022723"/>
    </source>
</evidence>
<dbReference type="AlphaFoldDB" id="A0A507AL32"/>
<dbReference type="GO" id="GO:0005506">
    <property type="term" value="F:iron ion binding"/>
    <property type="evidence" value="ECO:0007669"/>
    <property type="project" value="InterPro"/>
</dbReference>
<dbReference type="Pfam" id="PF00067">
    <property type="entry name" value="p450"/>
    <property type="match status" value="1"/>
</dbReference>
<keyword evidence="6 8" id="KW-0503">Monooxygenase</keyword>
<feature type="binding site" description="axial binding residue" evidence="7">
    <location>
        <position position="473"/>
    </location>
    <ligand>
        <name>heme</name>
        <dbReference type="ChEBI" id="CHEBI:30413"/>
    </ligand>
    <ligandPart>
        <name>Fe</name>
        <dbReference type="ChEBI" id="CHEBI:18248"/>
    </ligandPart>
</feature>
<dbReference type="InterPro" id="IPR017972">
    <property type="entry name" value="Cyt_P450_CS"/>
</dbReference>
<dbReference type="InterPro" id="IPR001128">
    <property type="entry name" value="Cyt_P450"/>
</dbReference>
<dbReference type="EMBL" id="SKBQ01000009">
    <property type="protein sequence ID" value="TPX06774.1"/>
    <property type="molecule type" value="Genomic_DNA"/>
</dbReference>
<evidence type="ECO:0000256" key="5">
    <source>
        <dbReference type="ARBA" id="ARBA00023004"/>
    </source>
</evidence>
<dbReference type="InterPro" id="IPR002401">
    <property type="entry name" value="Cyt_P450_E_grp-I"/>
</dbReference>
<evidence type="ECO:0000256" key="7">
    <source>
        <dbReference type="PIRSR" id="PIRSR602401-1"/>
    </source>
</evidence>
<name>A0A507AL32_9PEZI</name>
<dbReference type="PANTHER" id="PTHR24291:SF50">
    <property type="entry name" value="BIFUNCTIONAL ALBAFLAVENONE MONOOXYGENASE_TERPENE SYNTHASE"/>
    <property type="match status" value="1"/>
</dbReference>
<dbReference type="PANTHER" id="PTHR24291">
    <property type="entry name" value="CYTOCHROME P450 FAMILY 4"/>
    <property type="match status" value="1"/>
</dbReference>
<organism evidence="9 10">
    <name type="scientific">Thyridium curvatum</name>
    <dbReference type="NCBI Taxonomy" id="1093900"/>
    <lineage>
        <taxon>Eukaryota</taxon>
        <taxon>Fungi</taxon>
        <taxon>Dikarya</taxon>
        <taxon>Ascomycota</taxon>
        <taxon>Pezizomycotina</taxon>
        <taxon>Sordariomycetes</taxon>
        <taxon>Sordariomycetidae</taxon>
        <taxon>Thyridiales</taxon>
        <taxon>Thyridiaceae</taxon>
        <taxon>Thyridium</taxon>
    </lineage>
</organism>
<dbReference type="GeneID" id="41969717"/>
<keyword evidence="10" id="KW-1185">Reference proteome</keyword>
<evidence type="ECO:0000313" key="9">
    <source>
        <dbReference type="EMBL" id="TPX06774.1"/>
    </source>
</evidence>
<dbReference type="Proteomes" id="UP000319257">
    <property type="component" value="Unassembled WGS sequence"/>
</dbReference>
<dbReference type="InParanoid" id="A0A507AL32"/>
<dbReference type="STRING" id="1093900.A0A507AL32"/>
<sequence length="526" mass="59394">MNGNRQTITVEASEVGIHPWRTNLNLQHHGLRQMQYGVRCGGGLAPSPHTVAFRYLAENFHLFDGSADGVFLLGQTLNQVKALPSELETKWMKQNPESPFIRYLSVLNSEVLMVNNAQAQKAVLQTKCYSFVKPGYWRRIVGEIAGIGILFTEGQEHRHQRKLLIPPFSFGNIKRLLPFFEQKARETSAIISKSLDEGKNIIDVSGLLSKTTLDIVGLAALGYELNTLSTSSPLAMSYEKIFECATPAQLLISFIHQYVPIRPFLPFKANRNYVNANAEVRRILREHIRQRKAEYRRGEIHGEKASRDLLTLMIEESQDAWSEDEMLGYLLNFMSAGHETTAGTMVWALYAMTLHPEVQERLRAEIKEKITSPNPSQSDLDSLEYFKNFTNEVLRFYPPAPRFPREAAEDLKIEGVVIPKGTAIVVAPAAPQFNPSIWGPTADKFDPDRWDNLPEAAKDPYAFQAFSTGPRICIGKSFALLEFKAVMTELIRQFKFENTGPVEPQRSGPSLRPLNGMRLKITRVSE</sequence>
<dbReference type="GO" id="GO:0004497">
    <property type="term" value="F:monooxygenase activity"/>
    <property type="evidence" value="ECO:0007669"/>
    <property type="project" value="UniProtKB-KW"/>
</dbReference>
<dbReference type="CDD" id="cd11069">
    <property type="entry name" value="CYP_FUM15-like"/>
    <property type="match status" value="1"/>
</dbReference>
<comment type="caution">
    <text evidence="9">The sequence shown here is derived from an EMBL/GenBank/DDBJ whole genome shotgun (WGS) entry which is preliminary data.</text>
</comment>
<dbReference type="PRINTS" id="PR00463">
    <property type="entry name" value="EP450I"/>
</dbReference>
<comment type="cofactor">
    <cofactor evidence="7">
        <name>heme</name>
        <dbReference type="ChEBI" id="CHEBI:30413"/>
    </cofactor>
</comment>
<dbReference type="Gene3D" id="1.10.630.10">
    <property type="entry name" value="Cytochrome P450"/>
    <property type="match status" value="1"/>
</dbReference>
<evidence type="ECO:0000256" key="8">
    <source>
        <dbReference type="RuleBase" id="RU000461"/>
    </source>
</evidence>
<protein>
    <recommendedName>
        <fullName evidence="11">Cytochrome P450</fullName>
    </recommendedName>
</protein>
<proteinExistence type="inferred from homology"/>
<evidence type="ECO:0008006" key="11">
    <source>
        <dbReference type="Google" id="ProtNLM"/>
    </source>
</evidence>
<dbReference type="PROSITE" id="PS00086">
    <property type="entry name" value="CYTOCHROME_P450"/>
    <property type="match status" value="1"/>
</dbReference>
<evidence type="ECO:0000256" key="4">
    <source>
        <dbReference type="ARBA" id="ARBA00023002"/>
    </source>
</evidence>
<dbReference type="SUPFAM" id="SSF48264">
    <property type="entry name" value="Cytochrome P450"/>
    <property type="match status" value="1"/>
</dbReference>
<dbReference type="GO" id="GO:0016705">
    <property type="term" value="F:oxidoreductase activity, acting on paired donors, with incorporation or reduction of molecular oxygen"/>
    <property type="evidence" value="ECO:0007669"/>
    <property type="project" value="InterPro"/>
</dbReference>
<evidence type="ECO:0000256" key="6">
    <source>
        <dbReference type="ARBA" id="ARBA00023033"/>
    </source>
</evidence>
<dbReference type="PRINTS" id="PR00385">
    <property type="entry name" value="P450"/>
</dbReference>
<comment type="similarity">
    <text evidence="1 8">Belongs to the cytochrome P450 family.</text>
</comment>
<keyword evidence="4 8" id="KW-0560">Oxidoreductase</keyword>
<dbReference type="GO" id="GO:0020037">
    <property type="term" value="F:heme binding"/>
    <property type="evidence" value="ECO:0007669"/>
    <property type="project" value="InterPro"/>
</dbReference>
<gene>
    <name evidence="9" type="ORF">E0L32_002270</name>
</gene>
<dbReference type="InterPro" id="IPR050196">
    <property type="entry name" value="Cytochrome_P450_Monoox"/>
</dbReference>
<evidence type="ECO:0000256" key="2">
    <source>
        <dbReference type="ARBA" id="ARBA00022617"/>
    </source>
</evidence>
<dbReference type="InterPro" id="IPR036396">
    <property type="entry name" value="Cyt_P450_sf"/>
</dbReference>
<dbReference type="FunCoup" id="A0A507AL32">
    <property type="interactions" value="1421"/>
</dbReference>
<keyword evidence="2 7" id="KW-0349">Heme</keyword>
<keyword evidence="5 7" id="KW-0408">Iron</keyword>
<reference evidence="9 10" key="1">
    <citation type="submission" date="2019-06" db="EMBL/GenBank/DDBJ databases">
        <title>Draft genome sequence of the filamentous fungus Phialemoniopsis curvata isolated from diesel fuel.</title>
        <authorList>
            <person name="Varaljay V.A."/>
            <person name="Lyon W.J."/>
            <person name="Crouch A.L."/>
            <person name="Drake C.E."/>
            <person name="Hollomon J.M."/>
            <person name="Nadeau L.J."/>
            <person name="Nunn H.S."/>
            <person name="Stevenson B.S."/>
            <person name="Bojanowski C.L."/>
            <person name="Crookes-Goodson W.J."/>
        </authorList>
    </citation>
    <scope>NUCLEOTIDE SEQUENCE [LARGE SCALE GENOMIC DNA]</scope>
    <source>
        <strain evidence="9 10">D216</strain>
    </source>
</reference>
<evidence type="ECO:0000256" key="1">
    <source>
        <dbReference type="ARBA" id="ARBA00010617"/>
    </source>
</evidence>
<evidence type="ECO:0000313" key="10">
    <source>
        <dbReference type="Proteomes" id="UP000319257"/>
    </source>
</evidence>
<keyword evidence="3 7" id="KW-0479">Metal-binding</keyword>